<reference evidence="1" key="1">
    <citation type="submission" date="2014-12" db="EMBL/GenBank/DDBJ databases">
        <title>Insight into the proteome of Arion vulgaris.</title>
        <authorList>
            <person name="Aradska J."/>
            <person name="Bulat T."/>
            <person name="Smidak R."/>
            <person name="Sarate P."/>
            <person name="Gangsoo J."/>
            <person name="Sialana F."/>
            <person name="Bilban M."/>
            <person name="Lubec G."/>
        </authorList>
    </citation>
    <scope>NUCLEOTIDE SEQUENCE</scope>
    <source>
        <tissue evidence="1">Skin</tissue>
    </source>
</reference>
<organism evidence="1">
    <name type="scientific">Arion vulgaris</name>
    <dbReference type="NCBI Taxonomy" id="1028688"/>
    <lineage>
        <taxon>Eukaryota</taxon>
        <taxon>Metazoa</taxon>
        <taxon>Spiralia</taxon>
        <taxon>Lophotrochozoa</taxon>
        <taxon>Mollusca</taxon>
        <taxon>Gastropoda</taxon>
        <taxon>Heterobranchia</taxon>
        <taxon>Euthyneura</taxon>
        <taxon>Panpulmonata</taxon>
        <taxon>Eupulmonata</taxon>
        <taxon>Stylommatophora</taxon>
        <taxon>Helicina</taxon>
        <taxon>Arionoidea</taxon>
        <taxon>Arionidae</taxon>
        <taxon>Arion</taxon>
    </lineage>
</organism>
<dbReference type="AlphaFoldDB" id="A0A0B7ASV0"/>
<protein>
    <submittedName>
        <fullName evidence="1">Uncharacterized protein</fullName>
    </submittedName>
</protein>
<evidence type="ECO:0000313" key="1">
    <source>
        <dbReference type="EMBL" id="CEK84114.1"/>
    </source>
</evidence>
<sequence length="59" mass="6680">MRWRWKTSIGECLQFGCDIPITCYISGSYINADFTFVLSSPNLSPYRTKIVKSIPVGMS</sequence>
<dbReference type="EMBL" id="HACG01037249">
    <property type="protein sequence ID" value="CEK84114.1"/>
    <property type="molecule type" value="Transcribed_RNA"/>
</dbReference>
<name>A0A0B7ASV0_9EUPU</name>
<accession>A0A0B7ASV0</accession>
<proteinExistence type="predicted"/>
<gene>
    <name evidence="1" type="primary">ORF140808</name>
</gene>